<accession>A0A430BFJ2</accession>
<dbReference type="PRINTS" id="PR00034">
    <property type="entry name" value="HTHCRP"/>
</dbReference>
<dbReference type="InterPro" id="IPR014710">
    <property type="entry name" value="RmlC-like_jellyroll"/>
</dbReference>
<gene>
    <name evidence="5" type="ORF">DAH51_24075</name>
</gene>
<dbReference type="SMART" id="SM00419">
    <property type="entry name" value="HTH_CRP"/>
    <property type="match status" value="1"/>
</dbReference>
<dbReference type="GO" id="GO:0003677">
    <property type="term" value="F:DNA binding"/>
    <property type="evidence" value="ECO:0007669"/>
    <property type="project" value="UniProtKB-KW"/>
</dbReference>
<keyword evidence="1" id="KW-0805">Transcription regulation</keyword>
<proteinExistence type="predicted"/>
<evidence type="ECO:0000313" key="5">
    <source>
        <dbReference type="EMBL" id="RSU48383.1"/>
    </source>
</evidence>
<dbReference type="InterPro" id="IPR036388">
    <property type="entry name" value="WH-like_DNA-bd_sf"/>
</dbReference>
<dbReference type="SUPFAM" id="SSF46785">
    <property type="entry name" value="Winged helix' DNA-binding domain"/>
    <property type="match status" value="1"/>
</dbReference>
<evidence type="ECO:0000259" key="4">
    <source>
        <dbReference type="PROSITE" id="PS51063"/>
    </source>
</evidence>
<reference evidence="5 6" key="1">
    <citation type="submission" date="2018-07" db="EMBL/GenBank/DDBJ databases">
        <title>Genomic and Epidemiologic Investigation of an Indolent Hospital Outbreak.</title>
        <authorList>
            <person name="Johnson R.C."/>
            <person name="Deming C."/>
            <person name="Conlan S."/>
            <person name="Zellmer C.J."/>
            <person name="Michelin A.V."/>
            <person name="Lee-Lin S."/>
            <person name="Thomas P.J."/>
            <person name="Park M."/>
            <person name="Weingarten R.A."/>
            <person name="Less J."/>
            <person name="Dekker J.P."/>
            <person name="Frank K.M."/>
            <person name="Musser K.A."/>
            <person name="Mcquiston J.R."/>
            <person name="Henderson D.K."/>
            <person name="Lau A.F."/>
            <person name="Palmore T.N."/>
            <person name="Segre J.A."/>
        </authorList>
    </citation>
    <scope>NUCLEOTIDE SEQUENCE [LARGE SCALE GENOMIC DNA]</scope>
    <source>
        <strain evidence="5 6">SK-NIH.Env6_1116</strain>
    </source>
</reference>
<dbReference type="EMBL" id="QRAL01000046">
    <property type="protein sequence ID" value="RSU48383.1"/>
    <property type="molecule type" value="Genomic_DNA"/>
</dbReference>
<feature type="domain" description="HTH crp-type" evidence="4">
    <location>
        <begin position="132"/>
        <end position="201"/>
    </location>
</feature>
<dbReference type="Pfam" id="PF13545">
    <property type="entry name" value="HTH_Crp_2"/>
    <property type="match status" value="1"/>
</dbReference>
<evidence type="ECO:0000313" key="6">
    <source>
        <dbReference type="Proteomes" id="UP000287401"/>
    </source>
</evidence>
<keyword evidence="2" id="KW-0238">DNA-binding</keyword>
<evidence type="ECO:0000256" key="3">
    <source>
        <dbReference type="ARBA" id="ARBA00023163"/>
    </source>
</evidence>
<dbReference type="InterPro" id="IPR036390">
    <property type="entry name" value="WH_DNA-bd_sf"/>
</dbReference>
<dbReference type="RefSeq" id="WP_125999937.1">
    <property type="nucleotide sequence ID" value="NZ_QRAL01000046.1"/>
</dbReference>
<evidence type="ECO:0000256" key="1">
    <source>
        <dbReference type="ARBA" id="ARBA00023015"/>
    </source>
</evidence>
<dbReference type="CDD" id="cd00092">
    <property type="entry name" value="HTH_CRP"/>
    <property type="match status" value="1"/>
</dbReference>
<comment type="caution">
    <text evidence="5">The sequence shown here is derived from an EMBL/GenBank/DDBJ whole genome shotgun (WGS) entry which is preliminary data.</text>
</comment>
<sequence>MNRGRRVVPPPLGNGFNSKLIMLGERQELPTNSGSDGLYWVLSGAVQTSVISEDGRRWIGGFHLPGEFIWIERDVVHSQFAQALCNTSLIMTDRKVLENLTEFDDFTCGTICSWFLKANRASLRTGFLLGRSNAAEKLSFFLIDLMQRLEGRPKMHLLMSRAEIGDHLGLTSETVTRTFTMFQRQRFIDVDGRHVEIKDPNGLMRLASAIFTA</sequence>
<dbReference type="InterPro" id="IPR012318">
    <property type="entry name" value="HTH_CRP"/>
</dbReference>
<dbReference type="GO" id="GO:0006355">
    <property type="term" value="P:regulation of DNA-templated transcription"/>
    <property type="evidence" value="ECO:0007669"/>
    <property type="project" value="InterPro"/>
</dbReference>
<organism evidence="5 6">
    <name type="scientific">Sphingobium yanoikuyae</name>
    <name type="common">Sphingomonas yanoikuyae</name>
    <dbReference type="NCBI Taxonomy" id="13690"/>
    <lineage>
        <taxon>Bacteria</taxon>
        <taxon>Pseudomonadati</taxon>
        <taxon>Pseudomonadota</taxon>
        <taxon>Alphaproteobacteria</taxon>
        <taxon>Sphingomonadales</taxon>
        <taxon>Sphingomonadaceae</taxon>
        <taxon>Sphingobium</taxon>
    </lineage>
</organism>
<dbReference type="Proteomes" id="UP000287401">
    <property type="component" value="Unassembled WGS sequence"/>
</dbReference>
<dbReference type="SUPFAM" id="SSF51206">
    <property type="entry name" value="cAMP-binding domain-like"/>
    <property type="match status" value="1"/>
</dbReference>
<dbReference type="InterPro" id="IPR018490">
    <property type="entry name" value="cNMP-bd_dom_sf"/>
</dbReference>
<dbReference type="PROSITE" id="PS51063">
    <property type="entry name" value="HTH_CRP_2"/>
    <property type="match status" value="1"/>
</dbReference>
<dbReference type="Gene3D" id="1.10.10.10">
    <property type="entry name" value="Winged helix-like DNA-binding domain superfamily/Winged helix DNA-binding domain"/>
    <property type="match status" value="1"/>
</dbReference>
<name>A0A430BFJ2_SPHYA</name>
<dbReference type="AlphaFoldDB" id="A0A430BFJ2"/>
<dbReference type="Gene3D" id="2.60.120.10">
    <property type="entry name" value="Jelly Rolls"/>
    <property type="match status" value="1"/>
</dbReference>
<keyword evidence="3" id="KW-0804">Transcription</keyword>
<evidence type="ECO:0000256" key="2">
    <source>
        <dbReference type="ARBA" id="ARBA00023125"/>
    </source>
</evidence>
<protein>
    <submittedName>
        <fullName evidence="5">Crp/Fnr family transcriptional regulator</fullName>
    </submittedName>
</protein>